<dbReference type="EMBL" id="KQ105874">
    <property type="protein sequence ID" value="KMS82406.1"/>
    <property type="molecule type" value="Genomic_DNA"/>
</dbReference>
<dbReference type="AlphaFoldDB" id="A0A0J8A263"/>
<protein>
    <submittedName>
        <fullName evidence="1">Uncharacterized protein</fullName>
    </submittedName>
</protein>
<sequence>WLLWASQLDGEALQASHEDPAIARAQHPFATSLIDSPWELPRGKQSKLAIIS</sequence>
<proteinExistence type="predicted"/>
<evidence type="ECO:0000313" key="2">
    <source>
        <dbReference type="Proteomes" id="UP000035740"/>
    </source>
</evidence>
<accession>A0A0J8A263</accession>
<organism evidence="1 2">
    <name type="scientific">Beta vulgaris subsp. vulgaris</name>
    <name type="common">Beet</name>
    <dbReference type="NCBI Taxonomy" id="3555"/>
    <lineage>
        <taxon>Eukaryota</taxon>
        <taxon>Viridiplantae</taxon>
        <taxon>Streptophyta</taxon>
        <taxon>Embryophyta</taxon>
        <taxon>Tracheophyta</taxon>
        <taxon>Spermatophyta</taxon>
        <taxon>Magnoliopsida</taxon>
        <taxon>eudicotyledons</taxon>
        <taxon>Gunneridae</taxon>
        <taxon>Pentapetalae</taxon>
        <taxon>Caryophyllales</taxon>
        <taxon>Chenopodiaceae</taxon>
        <taxon>Betoideae</taxon>
        <taxon>Beta</taxon>
    </lineage>
</organism>
<evidence type="ECO:0000313" key="1">
    <source>
        <dbReference type="EMBL" id="KMS82406.1"/>
    </source>
</evidence>
<name>A0A0J8A263_BETVV</name>
<dbReference type="Gramene" id="KMS82406">
    <property type="protein sequence ID" value="KMS82406"/>
    <property type="gene ID" value="BVRB_033950"/>
</dbReference>
<dbReference type="Proteomes" id="UP000035740">
    <property type="component" value="Unassembled WGS sequence"/>
</dbReference>
<gene>
    <name evidence="1" type="ORF">BVRB_033950</name>
</gene>
<reference evidence="1 2" key="1">
    <citation type="journal article" date="2014" name="Nature">
        <title>The genome of the recently domesticated crop plant sugar beet (Beta vulgaris).</title>
        <authorList>
            <person name="Dohm J.C."/>
            <person name="Minoche A.E."/>
            <person name="Holtgrawe D."/>
            <person name="Capella-Gutierrez S."/>
            <person name="Zakrzewski F."/>
            <person name="Tafer H."/>
            <person name="Rupp O."/>
            <person name="Sorensen T.R."/>
            <person name="Stracke R."/>
            <person name="Reinhardt R."/>
            <person name="Goesmann A."/>
            <person name="Kraft T."/>
            <person name="Schulz B."/>
            <person name="Stadler P.F."/>
            <person name="Schmidt T."/>
            <person name="Gabaldon T."/>
            <person name="Lehrach H."/>
            <person name="Weisshaar B."/>
            <person name="Himmelbauer H."/>
        </authorList>
    </citation>
    <scope>NUCLEOTIDE SEQUENCE [LARGE SCALE GENOMIC DNA]</scope>
    <source>
        <tissue evidence="1">Taproot</tissue>
    </source>
</reference>
<keyword evidence="2" id="KW-1185">Reference proteome</keyword>
<feature type="non-terminal residue" evidence="1">
    <location>
        <position position="1"/>
    </location>
</feature>